<evidence type="ECO:0000256" key="3">
    <source>
        <dbReference type="ARBA" id="ARBA00004496"/>
    </source>
</evidence>
<keyword evidence="7" id="KW-0963">Cytoplasm</keyword>
<evidence type="ECO:0000313" key="16">
    <source>
        <dbReference type="EMBL" id="KAK1792739.1"/>
    </source>
</evidence>
<dbReference type="CDD" id="cd00051">
    <property type="entry name" value="EFh"/>
    <property type="match status" value="1"/>
</dbReference>
<protein>
    <recommendedName>
        <fullName evidence="14">Kv channel-interacting protein 4</fullName>
    </recommendedName>
</protein>
<evidence type="ECO:0000259" key="15">
    <source>
        <dbReference type="PROSITE" id="PS50222"/>
    </source>
</evidence>
<dbReference type="Pfam" id="PF13202">
    <property type="entry name" value="EF-hand_5"/>
    <property type="match status" value="2"/>
</dbReference>
<keyword evidence="11" id="KW-0406">Ion transport</keyword>
<dbReference type="InterPro" id="IPR028846">
    <property type="entry name" value="Recoverin"/>
</dbReference>
<gene>
    <name evidence="16" type="ORF">P4O66_012657</name>
</gene>
<evidence type="ECO:0000256" key="5">
    <source>
        <dbReference type="ARBA" id="ARBA00022448"/>
    </source>
</evidence>
<dbReference type="GO" id="GO:1901379">
    <property type="term" value="P:regulation of potassium ion transmembrane transport"/>
    <property type="evidence" value="ECO:0007669"/>
    <property type="project" value="TreeGrafter"/>
</dbReference>
<comment type="caution">
    <text evidence="16">The sequence shown here is derived from an EMBL/GenBank/DDBJ whole genome shotgun (WGS) entry which is preliminary data.</text>
</comment>
<evidence type="ECO:0000313" key="17">
    <source>
        <dbReference type="Proteomes" id="UP001239994"/>
    </source>
</evidence>
<dbReference type="EMBL" id="JAROKS010000019">
    <property type="protein sequence ID" value="KAK1792739.1"/>
    <property type="molecule type" value="Genomic_DNA"/>
</dbReference>
<dbReference type="PANTHER" id="PTHR23055:SF30">
    <property type="entry name" value="KV CHANNEL-INTERACTING PROTEIN 4"/>
    <property type="match status" value="1"/>
</dbReference>
<keyword evidence="6" id="KW-1003">Cell membrane</keyword>
<keyword evidence="9" id="KW-0479">Metal-binding</keyword>
<dbReference type="GO" id="GO:0006811">
    <property type="term" value="P:monoatomic ion transport"/>
    <property type="evidence" value="ECO:0007669"/>
    <property type="project" value="UniProtKB-KW"/>
</dbReference>
<keyword evidence="5" id="KW-0813">Transport</keyword>
<keyword evidence="13" id="KW-0576">Peroxisome</keyword>
<comment type="similarity">
    <text evidence="4">Belongs to the recoverin family.</text>
</comment>
<sequence length="198" mass="23027">MQFCPDCIHCCTAENKDDEQGGTAEHHCPESPKQLHNQNHFTMEELQILYRGFKTSRYKMKQYAWFLSDSSKYAHFIFKAFDTDQDSSITFEEYARGLSVLLWGSTDEKLIWTFNLYDLNKDGHITRELCSSRSHININAVPLSSNKAGFSWFRMKTVWEILAIMKAIYAMRGESIQPGLKEQDDNIMQSIRLFEGTI</sequence>
<dbReference type="PANTHER" id="PTHR23055">
    <property type="entry name" value="CALCIUM BINDING PROTEINS"/>
    <property type="match status" value="1"/>
</dbReference>
<evidence type="ECO:0000256" key="13">
    <source>
        <dbReference type="ARBA" id="ARBA00023140"/>
    </source>
</evidence>
<evidence type="ECO:0000256" key="6">
    <source>
        <dbReference type="ARBA" id="ARBA00022475"/>
    </source>
</evidence>
<dbReference type="GO" id="GO:0005777">
    <property type="term" value="C:peroxisome"/>
    <property type="evidence" value="ECO:0007669"/>
    <property type="project" value="UniProtKB-SubCell"/>
</dbReference>
<dbReference type="SUPFAM" id="SSF47473">
    <property type="entry name" value="EF-hand"/>
    <property type="match status" value="1"/>
</dbReference>
<evidence type="ECO:0000256" key="9">
    <source>
        <dbReference type="ARBA" id="ARBA00022723"/>
    </source>
</evidence>
<evidence type="ECO:0000256" key="7">
    <source>
        <dbReference type="ARBA" id="ARBA00022490"/>
    </source>
</evidence>
<dbReference type="Proteomes" id="UP001239994">
    <property type="component" value="Unassembled WGS sequence"/>
</dbReference>
<dbReference type="InterPro" id="IPR011992">
    <property type="entry name" value="EF-hand-dom_pair"/>
</dbReference>
<keyword evidence="17" id="KW-1185">Reference proteome</keyword>
<feature type="domain" description="EF-hand" evidence="15">
    <location>
        <begin position="69"/>
        <end position="104"/>
    </location>
</feature>
<keyword evidence="12" id="KW-0472">Membrane</keyword>
<evidence type="ECO:0000256" key="14">
    <source>
        <dbReference type="ARBA" id="ARBA00040738"/>
    </source>
</evidence>
<evidence type="ECO:0000256" key="12">
    <source>
        <dbReference type="ARBA" id="ARBA00023136"/>
    </source>
</evidence>
<evidence type="ECO:0000256" key="11">
    <source>
        <dbReference type="ARBA" id="ARBA00023065"/>
    </source>
</evidence>
<accession>A0AAD9DU17</accession>
<dbReference type="GO" id="GO:0015459">
    <property type="term" value="F:potassium channel regulator activity"/>
    <property type="evidence" value="ECO:0007669"/>
    <property type="project" value="TreeGrafter"/>
</dbReference>
<dbReference type="GO" id="GO:0005509">
    <property type="term" value="F:calcium ion binding"/>
    <property type="evidence" value="ECO:0007669"/>
    <property type="project" value="InterPro"/>
</dbReference>
<reference evidence="16" key="1">
    <citation type="submission" date="2023-03" db="EMBL/GenBank/DDBJ databases">
        <title>Electrophorus voltai genome.</title>
        <authorList>
            <person name="Bian C."/>
        </authorList>
    </citation>
    <scope>NUCLEOTIDE SEQUENCE</scope>
    <source>
        <strain evidence="16">CB-2022</strain>
        <tissue evidence="16">Muscle</tissue>
    </source>
</reference>
<proteinExistence type="inferred from homology"/>
<comment type="subcellular location">
    <subcellularLocation>
        <location evidence="1">Cell membrane</location>
        <topology evidence="1">Peripheral membrane protein</topology>
    </subcellularLocation>
    <subcellularLocation>
        <location evidence="3">Cytoplasm</location>
    </subcellularLocation>
    <subcellularLocation>
        <location evidence="2">Peroxisome</location>
    </subcellularLocation>
</comment>
<organism evidence="16 17">
    <name type="scientific">Electrophorus voltai</name>
    <dbReference type="NCBI Taxonomy" id="2609070"/>
    <lineage>
        <taxon>Eukaryota</taxon>
        <taxon>Metazoa</taxon>
        <taxon>Chordata</taxon>
        <taxon>Craniata</taxon>
        <taxon>Vertebrata</taxon>
        <taxon>Euteleostomi</taxon>
        <taxon>Actinopterygii</taxon>
        <taxon>Neopterygii</taxon>
        <taxon>Teleostei</taxon>
        <taxon>Ostariophysi</taxon>
        <taxon>Gymnotiformes</taxon>
        <taxon>Gymnotoidei</taxon>
        <taxon>Gymnotidae</taxon>
        <taxon>Electrophorus</taxon>
    </lineage>
</organism>
<dbReference type="AlphaFoldDB" id="A0AAD9DU17"/>
<evidence type="ECO:0000256" key="1">
    <source>
        <dbReference type="ARBA" id="ARBA00004202"/>
    </source>
</evidence>
<dbReference type="PROSITE" id="PS50222">
    <property type="entry name" value="EF_HAND_2"/>
    <property type="match status" value="1"/>
</dbReference>
<dbReference type="GO" id="GO:0008076">
    <property type="term" value="C:voltage-gated potassium channel complex"/>
    <property type="evidence" value="ECO:0007669"/>
    <property type="project" value="TreeGrafter"/>
</dbReference>
<keyword evidence="10" id="KW-0677">Repeat</keyword>
<evidence type="ECO:0000256" key="2">
    <source>
        <dbReference type="ARBA" id="ARBA00004275"/>
    </source>
</evidence>
<dbReference type="InterPro" id="IPR002048">
    <property type="entry name" value="EF_hand_dom"/>
</dbReference>
<keyword evidence="8" id="KW-0597">Phosphoprotein</keyword>
<evidence type="ECO:0000256" key="10">
    <source>
        <dbReference type="ARBA" id="ARBA00022737"/>
    </source>
</evidence>
<evidence type="ECO:0000256" key="4">
    <source>
        <dbReference type="ARBA" id="ARBA00006049"/>
    </source>
</evidence>
<name>A0AAD9DU17_9TELE</name>
<evidence type="ECO:0000256" key="8">
    <source>
        <dbReference type="ARBA" id="ARBA00022553"/>
    </source>
</evidence>
<dbReference type="Gene3D" id="1.10.238.10">
    <property type="entry name" value="EF-hand"/>
    <property type="match status" value="1"/>
</dbReference>